<protein>
    <submittedName>
        <fullName evidence="1">SH3 domain-containing protein 2</fullName>
    </submittedName>
</protein>
<dbReference type="OMA" id="LYISTCA"/>
<accession>A0A1D6N3D4</accession>
<dbReference type="AlphaFoldDB" id="A0A1D6N3D4"/>
<dbReference type="EMBL" id="CM007649">
    <property type="protein sequence ID" value="ONM35202.1"/>
    <property type="molecule type" value="Genomic_DNA"/>
</dbReference>
<reference evidence="1" key="1">
    <citation type="submission" date="2015-12" db="EMBL/GenBank/DDBJ databases">
        <title>Update maize B73 reference genome by single molecule sequencing technologies.</title>
        <authorList>
            <consortium name="Maize Genome Sequencing Project"/>
            <person name="Ware D."/>
        </authorList>
    </citation>
    <scope>NUCLEOTIDE SEQUENCE [LARGE SCALE GENOMIC DNA]</scope>
    <source>
        <tissue evidence="1">Seedling</tissue>
    </source>
</reference>
<dbReference type="STRING" id="4577.A0A1D6N3D4"/>
<name>A0A1D6N3D4_MAIZE</name>
<evidence type="ECO:0000313" key="1">
    <source>
        <dbReference type="EMBL" id="ONM35202.1"/>
    </source>
</evidence>
<organism evidence="1">
    <name type="scientific">Zea mays</name>
    <name type="common">Maize</name>
    <dbReference type="NCBI Taxonomy" id="4577"/>
    <lineage>
        <taxon>Eukaryota</taxon>
        <taxon>Viridiplantae</taxon>
        <taxon>Streptophyta</taxon>
        <taxon>Embryophyta</taxon>
        <taxon>Tracheophyta</taxon>
        <taxon>Spermatophyta</taxon>
        <taxon>Magnoliopsida</taxon>
        <taxon>Liliopsida</taxon>
        <taxon>Poales</taxon>
        <taxon>Poaceae</taxon>
        <taxon>PACMAD clade</taxon>
        <taxon>Panicoideae</taxon>
        <taxon>Andropogonodae</taxon>
        <taxon>Andropogoneae</taxon>
        <taxon>Tripsacinae</taxon>
        <taxon>Zea</taxon>
    </lineage>
</organism>
<gene>
    <name evidence="1" type="ORF">ZEAMMB73_Zm00001d042379</name>
</gene>
<dbReference type="InParanoid" id="A0A1D6N3D4"/>
<sequence>MKQFEGGYGTDGVFANEAEAQQHSKLDKLYISTCAAKHFQRDIVRGVEGYIVTGSKQVEIGGQMNSRVSFIEHMKFEFRNWNKLCEDGKKYGTENTCSSGSTLSKAALSFAKA</sequence>
<proteinExistence type="predicted"/>